<evidence type="ECO:0000313" key="1">
    <source>
        <dbReference type="EMBL" id="GAH18600.1"/>
    </source>
</evidence>
<accession>X1EE34</accession>
<evidence type="ECO:0008006" key="2">
    <source>
        <dbReference type="Google" id="ProtNLM"/>
    </source>
</evidence>
<sequence length="73" mass="8379">MVVPVLKADYVNLYGRDITEQKQAHKEIRKIEWLLTKTLPSSSDPSELLKQDYGDLTELNTCRIILDSVGKEM</sequence>
<reference evidence="1" key="1">
    <citation type="journal article" date="2014" name="Front. Microbiol.">
        <title>High frequency of phylogenetically diverse reductive dehalogenase-homologous genes in deep subseafloor sedimentary metagenomes.</title>
        <authorList>
            <person name="Kawai M."/>
            <person name="Futagami T."/>
            <person name="Toyoda A."/>
            <person name="Takaki Y."/>
            <person name="Nishi S."/>
            <person name="Hori S."/>
            <person name="Arai W."/>
            <person name="Tsubouchi T."/>
            <person name="Morono Y."/>
            <person name="Uchiyama I."/>
            <person name="Ito T."/>
            <person name="Fujiyama A."/>
            <person name="Inagaki F."/>
            <person name="Takami H."/>
        </authorList>
    </citation>
    <scope>NUCLEOTIDE SEQUENCE</scope>
    <source>
        <strain evidence="1">Expedition CK06-06</strain>
    </source>
</reference>
<gene>
    <name evidence="1" type="ORF">S03H2_08454</name>
</gene>
<comment type="caution">
    <text evidence="1">The sequence shown here is derived from an EMBL/GenBank/DDBJ whole genome shotgun (WGS) entry which is preliminary data.</text>
</comment>
<protein>
    <recommendedName>
        <fullName evidence="2">PAC domain-containing protein</fullName>
    </recommendedName>
</protein>
<proteinExistence type="predicted"/>
<feature type="non-terminal residue" evidence="1">
    <location>
        <position position="73"/>
    </location>
</feature>
<name>X1EE34_9ZZZZ</name>
<organism evidence="1">
    <name type="scientific">marine sediment metagenome</name>
    <dbReference type="NCBI Taxonomy" id="412755"/>
    <lineage>
        <taxon>unclassified sequences</taxon>
        <taxon>metagenomes</taxon>
        <taxon>ecological metagenomes</taxon>
    </lineage>
</organism>
<dbReference type="AlphaFoldDB" id="X1EE34"/>
<dbReference type="EMBL" id="BARU01004112">
    <property type="protein sequence ID" value="GAH18600.1"/>
    <property type="molecule type" value="Genomic_DNA"/>
</dbReference>